<dbReference type="Pfam" id="PF00528">
    <property type="entry name" value="BPD_transp_1"/>
    <property type="match status" value="2"/>
</dbReference>
<comment type="caution">
    <text evidence="10">The sequence shown here is derived from an EMBL/GenBank/DDBJ whole genome shotgun (WGS) entry which is preliminary data.</text>
</comment>
<feature type="transmembrane region" description="Helical" evidence="8">
    <location>
        <begin position="428"/>
        <end position="454"/>
    </location>
</feature>
<evidence type="ECO:0000313" key="10">
    <source>
        <dbReference type="EMBL" id="MBP0462343.1"/>
    </source>
</evidence>
<evidence type="ECO:0000256" key="5">
    <source>
        <dbReference type="ARBA" id="ARBA00022692"/>
    </source>
</evidence>
<feature type="transmembrane region" description="Helical" evidence="8">
    <location>
        <begin position="488"/>
        <end position="516"/>
    </location>
</feature>
<evidence type="ECO:0000256" key="2">
    <source>
        <dbReference type="ARBA" id="ARBA00007069"/>
    </source>
</evidence>
<feature type="transmembrane region" description="Helical" evidence="8">
    <location>
        <begin position="249"/>
        <end position="278"/>
    </location>
</feature>
<evidence type="ECO:0000256" key="6">
    <source>
        <dbReference type="ARBA" id="ARBA00022989"/>
    </source>
</evidence>
<evidence type="ECO:0000256" key="4">
    <source>
        <dbReference type="ARBA" id="ARBA00022475"/>
    </source>
</evidence>
<feature type="transmembrane region" description="Helical" evidence="8">
    <location>
        <begin position="14"/>
        <end position="34"/>
    </location>
</feature>
<comment type="subcellular location">
    <subcellularLocation>
        <location evidence="1 8">Cell membrane</location>
        <topology evidence="1 8">Multi-pass membrane protein</topology>
    </subcellularLocation>
</comment>
<keyword evidence="3 8" id="KW-0813">Transport</keyword>
<reference evidence="10 11" key="1">
    <citation type="submission" date="2021-03" db="EMBL/GenBank/DDBJ databases">
        <authorList>
            <person name="So Y."/>
        </authorList>
    </citation>
    <scope>NUCLEOTIDE SEQUENCE [LARGE SCALE GENOMIC DNA]</scope>
    <source>
        <strain evidence="10 11">PWR1</strain>
    </source>
</reference>
<dbReference type="PROSITE" id="PS50928">
    <property type="entry name" value="ABC_TM1"/>
    <property type="match status" value="2"/>
</dbReference>
<feature type="transmembrane region" description="Helical" evidence="8">
    <location>
        <begin position="299"/>
        <end position="332"/>
    </location>
</feature>
<feature type="domain" description="ABC transmembrane type-1" evidence="9">
    <location>
        <begin position="367"/>
        <end position="555"/>
    </location>
</feature>
<feature type="transmembrane region" description="Helical" evidence="8">
    <location>
        <begin position="70"/>
        <end position="92"/>
    </location>
</feature>
<comment type="similarity">
    <text evidence="2">Belongs to the binding-protein-dependent transport system permease family. CysTW subfamily.</text>
</comment>
<dbReference type="RefSeq" id="WP_209349724.1">
    <property type="nucleotide sequence ID" value="NZ_JAGIYZ010000001.1"/>
</dbReference>
<sequence>MTSRAAAPLLATPYLLWMLAAFAAPLGVVALLSVQESPEIFAPLSFIPSGVQYADLATDPFSRRTILRTLALGAGVTLASAILGYPIALWLTRLPPRWRPLGFACVLVPLLTNVVVRSLGIILLLAPGGLVSNLLAFLGLPRVNLLFGWFAVGLALTQVFLPYMVLALYDVLEAQEKRLAEAAAGLGAGPVVTFFRVTLPLSLQGLRAGLVLVFLLASTAYVSATLVGGRQVMVSGMVVLKEGLEILNYPAASALAMVMLGASVLGTLLIGRAILFATPWSAGRPPRRLPGLPPALRRALVAALEAVGPLVARLLLGIALLLLLFPLVLVAVSSFNDSPQATVAQWLGFTWRWYAAVLGNERYLGDAWVSLQLALAATGVSLLISLPAAIGLARGTFPGREALAAFFMLPLALPGIAIGLGMLRLLQWFTLLPAFLGILAVHVVLVAPFMLAMLRASVAGLDRGLEEAASGLGAPPWRVFQRVVLPQLAPGIAVACLIGFLISFGEVTVTAFLTTARLQTLPVRIYAEAAFSLENTVNAISTVFILVTVLLLLAMHRLVPLDRVWRR</sequence>
<feature type="transmembrane region" description="Helical" evidence="8">
    <location>
        <begin position="121"/>
        <end position="140"/>
    </location>
</feature>
<evidence type="ECO:0000256" key="1">
    <source>
        <dbReference type="ARBA" id="ARBA00004651"/>
    </source>
</evidence>
<gene>
    <name evidence="10" type="ORF">J5Y09_00330</name>
</gene>
<accession>A0ABS4AN81</accession>
<dbReference type="InterPro" id="IPR000515">
    <property type="entry name" value="MetI-like"/>
</dbReference>
<dbReference type="Proteomes" id="UP000680815">
    <property type="component" value="Unassembled WGS sequence"/>
</dbReference>
<name>A0ABS4AN81_9PROT</name>
<feature type="transmembrane region" description="Helical" evidence="8">
    <location>
        <begin position="146"/>
        <end position="169"/>
    </location>
</feature>
<proteinExistence type="inferred from homology"/>
<protein>
    <submittedName>
        <fullName evidence="10">ABC transporter permease subunit</fullName>
    </submittedName>
</protein>
<keyword evidence="6 8" id="KW-1133">Transmembrane helix</keyword>
<evidence type="ECO:0000256" key="7">
    <source>
        <dbReference type="ARBA" id="ARBA00023136"/>
    </source>
</evidence>
<dbReference type="Gene3D" id="1.10.3720.10">
    <property type="entry name" value="MetI-like"/>
    <property type="match status" value="2"/>
</dbReference>
<feature type="transmembrane region" description="Helical" evidence="8">
    <location>
        <begin position="208"/>
        <end position="229"/>
    </location>
</feature>
<feature type="domain" description="ABC transmembrane type-1" evidence="9">
    <location>
        <begin position="66"/>
        <end position="270"/>
    </location>
</feature>
<dbReference type="InterPro" id="IPR035906">
    <property type="entry name" value="MetI-like_sf"/>
</dbReference>
<feature type="transmembrane region" description="Helical" evidence="8">
    <location>
        <begin position="367"/>
        <end position="390"/>
    </location>
</feature>
<dbReference type="EMBL" id="JAGIYZ010000001">
    <property type="protein sequence ID" value="MBP0462343.1"/>
    <property type="molecule type" value="Genomic_DNA"/>
</dbReference>
<evidence type="ECO:0000259" key="9">
    <source>
        <dbReference type="PROSITE" id="PS50928"/>
    </source>
</evidence>
<dbReference type="CDD" id="cd06261">
    <property type="entry name" value="TM_PBP2"/>
    <property type="match status" value="2"/>
</dbReference>
<feature type="transmembrane region" description="Helical" evidence="8">
    <location>
        <begin position="536"/>
        <end position="559"/>
    </location>
</feature>
<dbReference type="SUPFAM" id="SSF161098">
    <property type="entry name" value="MetI-like"/>
    <property type="match status" value="2"/>
</dbReference>
<evidence type="ECO:0000256" key="8">
    <source>
        <dbReference type="RuleBase" id="RU363032"/>
    </source>
</evidence>
<keyword evidence="7 8" id="KW-0472">Membrane</keyword>
<keyword evidence="4" id="KW-1003">Cell membrane</keyword>
<evidence type="ECO:0000313" key="11">
    <source>
        <dbReference type="Proteomes" id="UP000680815"/>
    </source>
</evidence>
<dbReference type="PANTHER" id="PTHR42929">
    <property type="entry name" value="INNER MEMBRANE ABC TRANSPORTER PERMEASE PROTEIN YDCU-RELATED-RELATED"/>
    <property type="match status" value="1"/>
</dbReference>
<evidence type="ECO:0000256" key="3">
    <source>
        <dbReference type="ARBA" id="ARBA00022448"/>
    </source>
</evidence>
<dbReference type="PANTHER" id="PTHR42929:SF5">
    <property type="entry name" value="ABC TRANSPORTER PERMEASE PROTEIN"/>
    <property type="match status" value="1"/>
</dbReference>
<organism evidence="10 11">
    <name type="scientific">Roseomonas nitratireducens</name>
    <dbReference type="NCBI Taxonomy" id="2820810"/>
    <lineage>
        <taxon>Bacteria</taxon>
        <taxon>Pseudomonadati</taxon>
        <taxon>Pseudomonadota</taxon>
        <taxon>Alphaproteobacteria</taxon>
        <taxon>Acetobacterales</taxon>
        <taxon>Roseomonadaceae</taxon>
        <taxon>Roseomonas</taxon>
    </lineage>
</organism>
<keyword evidence="11" id="KW-1185">Reference proteome</keyword>
<keyword evidence="5 8" id="KW-0812">Transmembrane</keyword>
<feature type="transmembrane region" description="Helical" evidence="8">
    <location>
        <begin position="402"/>
        <end position="422"/>
    </location>
</feature>